<accession>A0A839R096</accession>
<proteinExistence type="predicted"/>
<dbReference type="GO" id="GO:0003841">
    <property type="term" value="F:1-acylglycerol-3-phosphate O-acyltransferase activity"/>
    <property type="evidence" value="ECO:0007669"/>
    <property type="project" value="UniProtKB-EC"/>
</dbReference>
<evidence type="ECO:0000313" key="4">
    <source>
        <dbReference type="EMBL" id="MBB3023127.1"/>
    </source>
</evidence>
<dbReference type="PANTHER" id="PTHR10434">
    <property type="entry name" value="1-ACYL-SN-GLYCEROL-3-PHOSPHATE ACYLTRANSFERASE"/>
    <property type="match status" value="1"/>
</dbReference>
<sequence>MNQYHDPALYRSRWRSRIRRLLQRGVFRSIVGSVVTQTISVHPSVHKVRGAFVLVANHSSHLDAPMLMQGLPIKQARYLSTGVAREYFFEVWYRRIFVRWMFNAFPIDRDGSKKNSGLSRRLLKAGVPILVFPEATRSTTGRMAEFKPGAAALATGVGTPVIPAALIGGHEAMPKGRNWPKPGRPPVGVVFGEPMRPFEGEVVTDFSARVQATVAELYESNYRTVMGEELSE</sequence>
<keyword evidence="1 4" id="KW-0808">Transferase</keyword>
<dbReference type="GO" id="GO:0006654">
    <property type="term" value="P:phosphatidic acid biosynthetic process"/>
    <property type="evidence" value="ECO:0007669"/>
    <property type="project" value="TreeGrafter"/>
</dbReference>
<dbReference type="CDD" id="cd07989">
    <property type="entry name" value="LPLAT_AGPAT-like"/>
    <property type="match status" value="1"/>
</dbReference>
<evidence type="ECO:0000259" key="3">
    <source>
        <dbReference type="SMART" id="SM00563"/>
    </source>
</evidence>
<dbReference type="PANTHER" id="PTHR10434:SF11">
    <property type="entry name" value="1-ACYL-SN-GLYCEROL-3-PHOSPHATE ACYLTRANSFERASE"/>
    <property type="match status" value="1"/>
</dbReference>
<dbReference type="SUPFAM" id="SSF69593">
    <property type="entry name" value="Glycerol-3-phosphate (1)-acyltransferase"/>
    <property type="match status" value="1"/>
</dbReference>
<gene>
    <name evidence="4" type="ORF">FHX50_001412</name>
</gene>
<organism evidence="4 5">
    <name type="scientific">Helcobacillus massiliensis</name>
    <dbReference type="NCBI Taxonomy" id="521392"/>
    <lineage>
        <taxon>Bacteria</taxon>
        <taxon>Bacillati</taxon>
        <taxon>Actinomycetota</taxon>
        <taxon>Actinomycetes</taxon>
        <taxon>Micrococcales</taxon>
        <taxon>Dermabacteraceae</taxon>
        <taxon>Helcobacillus</taxon>
    </lineage>
</organism>
<evidence type="ECO:0000256" key="1">
    <source>
        <dbReference type="ARBA" id="ARBA00022679"/>
    </source>
</evidence>
<dbReference type="EC" id="2.3.1.51" evidence="4"/>
<dbReference type="AlphaFoldDB" id="A0A839R096"/>
<name>A0A839R096_9MICO</name>
<dbReference type="Proteomes" id="UP000568050">
    <property type="component" value="Unassembled WGS sequence"/>
</dbReference>
<comment type="caution">
    <text evidence="4">The sequence shown here is derived from an EMBL/GenBank/DDBJ whole genome shotgun (WGS) entry which is preliminary data.</text>
</comment>
<protein>
    <submittedName>
        <fullName evidence="4">1-acyl-sn-glycerol-3-phosphate acyltransferase</fullName>
        <ecNumber evidence="4">2.3.1.51</ecNumber>
    </submittedName>
</protein>
<dbReference type="RefSeq" id="WP_183376010.1">
    <property type="nucleotide sequence ID" value="NZ_CBCSFZ010000012.1"/>
</dbReference>
<keyword evidence="2 4" id="KW-0012">Acyltransferase</keyword>
<feature type="domain" description="Phospholipid/glycerol acyltransferase" evidence="3">
    <location>
        <begin position="52"/>
        <end position="169"/>
    </location>
</feature>
<dbReference type="EMBL" id="JACHWP010000003">
    <property type="protein sequence ID" value="MBB3023127.1"/>
    <property type="molecule type" value="Genomic_DNA"/>
</dbReference>
<evidence type="ECO:0000256" key="2">
    <source>
        <dbReference type="ARBA" id="ARBA00023315"/>
    </source>
</evidence>
<evidence type="ECO:0000313" key="5">
    <source>
        <dbReference type="Proteomes" id="UP000568050"/>
    </source>
</evidence>
<dbReference type="Pfam" id="PF01553">
    <property type="entry name" value="Acyltransferase"/>
    <property type="match status" value="1"/>
</dbReference>
<reference evidence="4 5" key="1">
    <citation type="submission" date="2020-08" db="EMBL/GenBank/DDBJ databases">
        <title>Sequencing the genomes of 1000 actinobacteria strains.</title>
        <authorList>
            <person name="Klenk H.-P."/>
        </authorList>
    </citation>
    <scope>NUCLEOTIDE SEQUENCE [LARGE SCALE GENOMIC DNA]</scope>
    <source>
        <strain evidence="4 5">DSM 23040</strain>
    </source>
</reference>
<dbReference type="SMART" id="SM00563">
    <property type="entry name" value="PlsC"/>
    <property type="match status" value="1"/>
</dbReference>
<dbReference type="InterPro" id="IPR002123">
    <property type="entry name" value="Plipid/glycerol_acylTrfase"/>
</dbReference>
<keyword evidence="5" id="KW-1185">Reference proteome</keyword>